<name>A0A1H5BBS3_9MICO</name>
<dbReference type="EMBL" id="FNTX01000001">
    <property type="protein sequence ID" value="SED51797.1"/>
    <property type="molecule type" value="Genomic_DNA"/>
</dbReference>
<evidence type="ECO:0000313" key="3">
    <source>
        <dbReference type="Proteomes" id="UP000199220"/>
    </source>
</evidence>
<gene>
    <name evidence="2" type="ORF">SAMN04488554_0061</name>
</gene>
<evidence type="ECO:0000313" key="2">
    <source>
        <dbReference type="EMBL" id="SED51797.1"/>
    </source>
</evidence>
<keyword evidence="1" id="KW-1133">Transmembrane helix</keyword>
<accession>A0A1H5BBS3</accession>
<reference evidence="3" key="1">
    <citation type="submission" date="2016-10" db="EMBL/GenBank/DDBJ databases">
        <authorList>
            <person name="Varghese N."/>
            <person name="Submissions S."/>
        </authorList>
    </citation>
    <scope>NUCLEOTIDE SEQUENCE [LARGE SCALE GENOMIC DNA]</scope>
    <source>
        <strain evidence="3">DSM 21368</strain>
    </source>
</reference>
<keyword evidence="3" id="KW-1185">Reference proteome</keyword>
<dbReference type="STRING" id="648782.SAMN04488554_0061"/>
<proteinExistence type="predicted"/>
<keyword evidence="1" id="KW-0812">Transmembrane</keyword>
<keyword evidence="1" id="KW-0472">Membrane</keyword>
<feature type="transmembrane region" description="Helical" evidence="1">
    <location>
        <begin position="12"/>
        <end position="36"/>
    </location>
</feature>
<protein>
    <submittedName>
        <fullName evidence="2">Uncharacterized protein</fullName>
    </submittedName>
</protein>
<organism evidence="2 3">
    <name type="scientific">Ruania alba</name>
    <dbReference type="NCBI Taxonomy" id="648782"/>
    <lineage>
        <taxon>Bacteria</taxon>
        <taxon>Bacillati</taxon>
        <taxon>Actinomycetota</taxon>
        <taxon>Actinomycetes</taxon>
        <taxon>Micrococcales</taxon>
        <taxon>Ruaniaceae</taxon>
        <taxon>Ruania</taxon>
    </lineage>
</organism>
<evidence type="ECO:0000256" key="1">
    <source>
        <dbReference type="SAM" id="Phobius"/>
    </source>
</evidence>
<sequence>MLRCMAAPSVRPAVVVIGASVLAVVIAVALIIALALRPQNDLEQLAAAAAADEHAYRGIMLVDFAAAREATGLDQDAGLEEARHPEGVDPTSEEGLAYARFRSAWTVFPHLNFPSEQPAADSIDLGQVSAVAATTSRTVILVRTSQDIDEIVAGFSEAGYERDGDALLRVPEGTPPPPIGEAYTAIAWSDDLLALSAAPEEDGQGLLDGLEQHDSSDLSTWATGLMDDQDAPFVIAHPIDAENELAACVSRVGVADQLTGQAAYALQSDDPEGVEVTLTPQDDSIAYAEPDVGDGQVEVDVDATGSPTSPVLTFMETPYPSIWNCR</sequence>
<dbReference type="Proteomes" id="UP000199220">
    <property type="component" value="Unassembled WGS sequence"/>
</dbReference>
<dbReference type="AlphaFoldDB" id="A0A1H5BBS3"/>